<accession>A0A0F8W8T5</accession>
<proteinExistence type="predicted"/>
<reference evidence="1" key="1">
    <citation type="journal article" date="2015" name="Nature">
        <title>Complex archaea that bridge the gap between prokaryotes and eukaryotes.</title>
        <authorList>
            <person name="Spang A."/>
            <person name="Saw J.H."/>
            <person name="Jorgensen S.L."/>
            <person name="Zaremba-Niedzwiedzka K."/>
            <person name="Martijn J."/>
            <person name="Lind A.E."/>
            <person name="van Eijk R."/>
            <person name="Schleper C."/>
            <person name="Guy L."/>
            <person name="Ettema T.J."/>
        </authorList>
    </citation>
    <scope>NUCLEOTIDE SEQUENCE</scope>
</reference>
<gene>
    <name evidence="1" type="ORF">LCGC14_3098900</name>
</gene>
<dbReference type="AlphaFoldDB" id="A0A0F8W8T5"/>
<name>A0A0F8W8T5_9ZZZZ</name>
<protein>
    <submittedName>
        <fullName evidence="1">Uncharacterized protein</fullName>
    </submittedName>
</protein>
<organism evidence="1">
    <name type="scientific">marine sediment metagenome</name>
    <dbReference type="NCBI Taxonomy" id="412755"/>
    <lineage>
        <taxon>unclassified sequences</taxon>
        <taxon>metagenomes</taxon>
        <taxon>ecological metagenomes</taxon>
    </lineage>
</organism>
<comment type="caution">
    <text evidence="1">The sequence shown here is derived from an EMBL/GenBank/DDBJ whole genome shotgun (WGS) entry which is preliminary data.</text>
</comment>
<sequence length="116" mass="13439">MKMKTCIACHKEYPATTRFFFAGKTNSDGLRGKCKACMVLYGSERRKSKEIIPNTDESIKKKCAICGQEFPATIDYFFAGYCRYGLRSKCKKCFQSETKIRKTTPKYKQKHKEYGK</sequence>
<feature type="non-terminal residue" evidence="1">
    <location>
        <position position="116"/>
    </location>
</feature>
<evidence type="ECO:0000313" key="1">
    <source>
        <dbReference type="EMBL" id="KKK53028.1"/>
    </source>
</evidence>
<dbReference type="EMBL" id="LAZR01066713">
    <property type="protein sequence ID" value="KKK53028.1"/>
    <property type="molecule type" value="Genomic_DNA"/>
</dbReference>